<dbReference type="PANTHER" id="PTHR10799">
    <property type="entry name" value="SNF2/RAD54 HELICASE FAMILY"/>
    <property type="match status" value="1"/>
</dbReference>
<dbReference type="InterPro" id="IPR038718">
    <property type="entry name" value="SNF2-like_sf"/>
</dbReference>
<dbReference type="Proteomes" id="UP000294003">
    <property type="component" value="Unassembled WGS sequence"/>
</dbReference>
<feature type="compositionally biased region" description="Polar residues" evidence="3">
    <location>
        <begin position="40"/>
        <end position="53"/>
    </location>
</feature>
<comment type="caution">
    <text evidence="5">The sequence shown here is derived from an EMBL/GenBank/DDBJ whole genome shotgun (WGS) entry which is preliminary data.</text>
</comment>
<dbReference type="Gene3D" id="3.40.50.10810">
    <property type="entry name" value="Tandem AAA-ATPase domain"/>
    <property type="match status" value="1"/>
</dbReference>
<keyword evidence="2" id="KW-0067">ATP-binding</keyword>
<feature type="region of interest" description="Disordered" evidence="3">
    <location>
        <begin position="1191"/>
        <end position="1297"/>
    </location>
</feature>
<evidence type="ECO:0000313" key="5">
    <source>
        <dbReference type="EMBL" id="RYO78063.1"/>
    </source>
</evidence>
<dbReference type="SUPFAM" id="SSF52540">
    <property type="entry name" value="P-loop containing nucleoside triphosphate hydrolases"/>
    <property type="match status" value="2"/>
</dbReference>
<keyword evidence="6" id="KW-1185">Reference proteome</keyword>
<evidence type="ECO:0000259" key="4">
    <source>
        <dbReference type="PROSITE" id="PS51192"/>
    </source>
</evidence>
<dbReference type="PROSITE" id="PS51192">
    <property type="entry name" value="HELICASE_ATP_BIND_1"/>
    <property type="match status" value="1"/>
</dbReference>
<evidence type="ECO:0000313" key="6">
    <source>
        <dbReference type="Proteomes" id="UP000294003"/>
    </source>
</evidence>
<feature type="region of interest" description="Disordered" evidence="3">
    <location>
        <begin position="1"/>
        <end position="67"/>
    </location>
</feature>
<evidence type="ECO:0000256" key="3">
    <source>
        <dbReference type="SAM" id="MobiDB-lite"/>
    </source>
</evidence>
<dbReference type="Pfam" id="PF00271">
    <property type="entry name" value="Helicase_C"/>
    <property type="match status" value="1"/>
</dbReference>
<evidence type="ECO:0000256" key="2">
    <source>
        <dbReference type="ARBA" id="ARBA00022840"/>
    </source>
</evidence>
<gene>
    <name evidence="5" type="ORF">DL762_008893</name>
</gene>
<accession>A0ABY0GVE6</accession>
<feature type="region of interest" description="Disordered" evidence="3">
    <location>
        <begin position="962"/>
        <end position="1030"/>
    </location>
</feature>
<protein>
    <recommendedName>
        <fullName evidence="4">Helicase ATP-binding domain-containing protein</fullName>
    </recommendedName>
</protein>
<organism evidence="5 6">
    <name type="scientific">Monosporascus cannonballus</name>
    <dbReference type="NCBI Taxonomy" id="155416"/>
    <lineage>
        <taxon>Eukaryota</taxon>
        <taxon>Fungi</taxon>
        <taxon>Dikarya</taxon>
        <taxon>Ascomycota</taxon>
        <taxon>Pezizomycotina</taxon>
        <taxon>Sordariomycetes</taxon>
        <taxon>Xylariomycetidae</taxon>
        <taxon>Xylariales</taxon>
        <taxon>Xylariales incertae sedis</taxon>
        <taxon>Monosporascus</taxon>
    </lineage>
</organism>
<feature type="domain" description="Helicase ATP-binding" evidence="4">
    <location>
        <begin position="306"/>
        <end position="525"/>
    </location>
</feature>
<dbReference type="InterPro" id="IPR001650">
    <property type="entry name" value="Helicase_C-like"/>
</dbReference>
<dbReference type="EMBL" id="QJNS01000410">
    <property type="protein sequence ID" value="RYO78063.1"/>
    <property type="molecule type" value="Genomic_DNA"/>
</dbReference>
<feature type="compositionally biased region" description="Polar residues" evidence="3">
    <location>
        <begin position="11"/>
        <end position="20"/>
    </location>
</feature>
<feature type="compositionally biased region" description="Acidic residues" evidence="3">
    <location>
        <begin position="1201"/>
        <end position="1210"/>
    </location>
</feature>
<name>A0ABY0GVE6_9PEZI</name>
<dbReference type="Pfam" id="PF00176">
    <property type="entry name" value="SNF2-rel_dom"/>
    <property type="match status" value="1"/>
</dbReference>
<dbReference type="SMART" id="SM00487">
    <property type="entry name" value="DEXDc"/>
    <property type="match status" value="1"/>
</dbReference>
<evidence type="ECO:0000256" key="1">
    <source>
        <dbReference type="ARBA" id="ARBA00022741"/>
    </source>
</evidence>
<dbReference type="InterPro" id="IPR000330">
    <property type="entry name" value="SNF2_N"/>
</dbReference>
<feature type="compositionally biased region" description="Basic residues" evidence="3">
    <location>
        <begin position="56"/>
        <end position="67"/>
    </location>
</feature>
<reference evidence="5 6" key="1">
    <citation type="submission" date="2018-06" db="EMBL/GenBank/DDBJ databases">
        <title>Complete Genomes of Monosporascus.</title>
        <authorList>
            <person name="Robinson A.J."/>
            <person name="Natvig D.O."/>
        </authorList>
    </citation>
    <scope>NUCLEOTIDE SEQUENCE [LARGE SCALE GENOMIC DNA]</scope>
    <source>
        <strain evidence="5 6">CBS 609.92</strain>
    </source>
</reference>
<proteinExistence type="predicted"/>
<keyword evidence="1" id="KW-0547">Nucleotide-binding</keyword>
<feature type="compositionally biased region" description="Acidic residues" evidence="3">
    <location>
        <begin position="1221"/>
        <end position="1252"/>
    </location>
</feature>
<feature type="compositionally biased region" description="Low complexity" evidence="3">
    <location>
        <begin position="21"/>
        <end position="39"/>
    </location>
</feature>
<dbReference type="Gene3D" id="3.40.50.300">
    <property type="entry name" value="P-loop containing nucleotide triphosphate hydrolases"/>
    <property type="match status" value="1"/>
</dbReference>
<sequence>MFIELSPGVTGPSSGEPQQESAGAVPVPTPTPAGTTSSGLQATATPVPTASDLQQQKKKQLRPKAGRTKFWQKLVTTELNPKTPPKGPIQEGPWDPYGFFRESEEITRFYSGHPMRPNRLRDQENYARWAIEEALREYLPGRYQVLGNLMESTSVASEPNATEGANKILQAIRAEGQRDIDAEDPNASDSKCEVGHTISAAAQSLVAASPNSLGPPIDACVKYLRMEKSGKYGHAEVTTWRSPHFPQVDGQEGRKSGFLDNHVTAIVWILSRFLGELPKLKVPDPEEDGDLVTVKESKRDKENRRRLRAPRYAGGILADSMGLGKTLTVVACLELLARHKLNLVRGGKGTRPKHRPMAILAPNATVASQWVEEICRHTDPEAISQIITSGNGLRIKDYVSGRVRFLTGNEFGADTWPPDISYVWKNVTRSSRAVIVMSIDTFSSRTIEERKDEAGQAAYYSKFAERGWGFSIIVVDESQKVKNDATRNWKSVAMLERQFTLLVMATPCINSLTNLMALARLLWKAPSEFLAQQYPGDWKQMKEKYTRLHDLKCLDNRDSWDHFQLVAGRPGLLAKLLYKERGTRTHDIQHVREFLKYFESLALLKRSPSSVIYHDWEKTEPVSLEGLFPKVEHFTVDIWPDPDLAAKYQFVHVSLLTDYVKVLSNWPTPKRSEAEKKIKSLTSINRQLLIAAASIDVYRLDLLLSQNDFGTMAKHIAIMRRSRVNFRRLAQFMLQEDDPEPRTALDYLKLAVRSSPILRYILHDIRNNLLDRAPEEKINKLLITEASPILAYYYELVLQFLGFNCRTFHAELSQEDRKDLIASFNDDREGSCQILIQMYTVGSAGSNLHQNCSRVLVTSQASSLAVQWQAIHRVIRVGQKSDVKVFRLKFANSYHSFRECRQVEKLLPELGTRAQGPMNDILVQILNLFQHEVDEAWKRPEALKLIAEKNLLSDDYISENLVDPVENPNQESNDENDRLNTQEEGPSSKRQKLNNARALSKHARNAKTRRENGNAGWFRKNPDQHSDDDEADFLSLKTRNEYYGEYKSLRKSAKSYFSHEKNMLRRTLSYGSPEGNKVKRIWTAKGLKTSAVLERAMELMLRVRLGTGPIQMLPLPQIDISLVHEKQRVALQQQLEKVVQTDQDVDEIRDQLEGAGKKGLRENLPGDVSINASCTDIENALDRKAMCNSLTPAPREKAENADPDDGEDIGIWDIPAIGEEAGSDEEEDASDEAVEGEGASGEDEDEPEDPEELPTGVDNAAGSQANDNEAVAGSEADQEQEMLDQPKVKQEDVEQEPIETIEVKVEYVADDSDVEFVASRPIKR</sequence>
<dbReference type="InterPro" id="IPR027417">
    <property type="entry name" value="P-loop_NTPase"/>
</dbReference>
<dbReference type="InterPro" id="IPR014001">
    <property type="entry name" value="Helicase_ATP-bd"/>
</dbReference>